<proteinExistence type="predicted"/>
<keyword evidence="1" id="KW-0175">Coiled coil</keyword>
<dbReference type="AlphaFoldDB" id="A0AAU9IL94"/>
<feature type="compositionally biased region" description="Polar residues" evidence="2">
    <location>
        <begin position="8"/>
        <end position="17"/>
    </location>
</feature>
<feature type="region of interest" description="Disordered" evidence="2">
    <location>
        <begin position="1"/>
        <end position="56"/>
    </location>
</feature>
<sequence length="136" mass="16064">MMKDYYSSHPSAPSRANRSGYDSPHNSRYSEFNQDDDPDNASKRQEELSQCDSSRNHEDMVPISLLTYFQEALGNKFTEMLSFHKELISEYNKRDTIREEKIRKLVDDIADLSKRNSQLQVENQKMRQVLMENRHT</sequence>
<dbReference type="EMBL" id="CAJZBQ010000011">
    <property type="protein sequence ID" value="CAG9313943.1"/>
    <property type="molecule type" value="Genomic_DNA"/>
</dbReference>
<feature type="coiled-coil region" evidence="1">
    <location>
        <begin position="102"/>
        <end position="129"/>
    </location>
</feature>
<protein>
    <submittedName>
        <fullName evidence="3">Uncharacterized protein</fullName>
    </submittedName>
</protein>
<reference evidence="3" key="1">
    <citation type="submission" date="2021-09" db="EMBL/GenBank/DDBJ databases">
        <authorList>
            <consortium name="AG Swart"/>
            <person name="Singh M."/>
            <person name="Singh A."/>
            <person name="Seah K."/>
            <person name="Emmerich C."/>
        </authorList>
    </citation>
    <scope>NUCLEOTIDE SEQUENCE</scope>
    <source>
        <strain evidence="3">ATCC30299</strain>
    </source>
</reference>
<dbReference type="Proteomes" id="UP001162131">
    <property type="component" value="Unassembled WGS sequence"/>
</dbReference>
<gene>
    <name evidence="3" type="ORF">BSTOLATCC_MIC9744</name>
</gene>
<evidence type="ECO:0000313" key="3">
    <source>
        <dbReference type="EMBL" id="CAG9313943.1"/>
    </source>
</evidence>
<name>A0AAU9IL94_9CILI</name>
<evidence type="ECO:0000256" key="2">
    <source>
        <dbReference type="SAM" id="MobiDB-lite"/>
    </source>
</evidence>
<organism evidence="3 4">
    <name type="scientific">Blepharisma stoltei</name>
    <dbReference type="NCBI Taxonomy" id="1481888"/>
    <lineage>
        <taxon>Eukaryota</taxon>
        <taxon>Sar</taxon>
        <taxon>Alveolata</taxon>
        <taxon>Ciliophora</taxon>
        <taxon>Postciliodesmatophora</taxon>
        <taxon>Heterotrichea</taxon>
        <taxon>Heterotrichida</taxon>
        <taxon>Blepharismidae</taxon>
        <taxon>Blepharisma</taxon>
    </lineage>
</organism>
<evidence type="ECO:0000313" key="4">
    <source>
        <dbReference type="Proteomes" id="UP001162131"/>
    </source>
</evidence>
<comment type="caution">
    <text evidence="3">The sequence shown here is derived from an EMBL/GenBank/DDBJ whole genome shotgun (WGS) entry which is preliminary data.</text>
</comment>
<accession>A0AAU9IL94</accession>
<evidence type="ECO:0000256" key="1">
    <source>
        <dbReference type="SAM" id="Coils"/>
    </source>
</evidence>
<keyword evidence="4" id="KW-1185">Reference proteome</keyword>